<protein>
    <recommendedName>
        <fullName evidence="3">HMA domain-containing protein</fullName>
    </recommendedName>
</protein>
<evidence type="ECO:0000313" key="1">
    <source>
        <dbReference type="EMBL" id="USD20483.1"/>
    </source>
</evidence>
<accession>A0ABY4VBC4</accession>
<reference evidence="1" key="1">
    <citation type="submission" date="2022-02" db="EMBL/GenBank/DDBJ databases">
        <title>Coral-associated bacteria.</title>
        <authorList>
            <person name="Tang K."/>
            <person name="Wang X."/>
        </authorList>
    </citation>
    <scope>NUCLEOTIDE SEQUENCE</scope>
    <source>
        <strain evidence="1">SCSIO 43006</strain>
    </source>
</reference>
<organism evidence="1 2">
    <name type="scientific">Microbulbifer variabilis</name>
    <dbReference type="NCBI Taxonomy" id="266805"/>
    <lineage>
        <taxon>Bacteria</taxon>
        <taxon>Pseudomonadati</taxon>
        <taxon>Pseudomonadota</taxon>
        <taxon>Gammaproteobacteria</taxon>
        <taxon>Cellvibrionales</taxon>
        <taxon>Microbulbiferaceae</taxon>
        <taxon>Microbulbifer</taxon>
    </lineage>
</organism>
<proteinExistence type="predicted"/>
<gene>
    <name evidence="1" type="ORF">MJO52_15575</name>
</gene>
<dbReference type="RefSeq" id="WP_252082866.1">
    <property type="nucleotide sequence ID" value="NZ_CP092418.1"/>
</dbReference>
<name>A0ABY4VBC4_9GAMM</name>
<dbReference type="EMBL" id="CP092418">
    <property type="protein sequence ID" value="USD20483.1"/>
    <property type="molecule type" value="Genomic_DNA"/>
</dbReference>
<keyword evidence="2" id="KW-1185">Reference proteome</keyword>
<evidence type="ECO:0008006" key="3">
    <source>
        <dbReference type="Google" id="ProtNLM"/>
    </source>
</evidence>
<evidence type="ECO:0000313" key="2">
    <source>
        <dbReference type="Proteomes" id="UP001055658"/>
    </source>
</evidence>
<dbReference type="Proteomes" id="UP001055658">
    <property type="component" value="Chromosome"/>
</dbReference>
<sequence>MFTRTAPLDCVACAERVHRLASDSSHTVKALETGGSVAGVQLSFAGCCLWRIIPFRPLTSDSALKKAASGTGRQKVWRSAGIRP</sequence>